<dbReference type="InParanoid" id="A7RGD3"/>
<comment type="subcellular location">
    <subcellularLocation>
        <location evidence="1">Membrane</location>
        <topology evidence="1">Single-pass type I membrane protein</topology>
    </subcellularLocation>
</comment>
<dbReference type="InterPro" id="IPR031152">
    <property type="entry name" value="PLXDC"/>
</dbReference>
<gene>
    <name evidence="5" type="ORF">NEMVEDRAFT_v1g238059</name>
</gene>
<evidence type="ECO:0000313" key="6">
    <source>
        <dbReference type="Proteomes" id="UP000001593"/>
    </source>
</evidence>
<name>A7RGD3_NEMVE</name>
<dbReference type="PANTHER" id="PTHR13055:SF12">
    <property type="entry name" value="LD40707P"/>
    <property type="match status" value="1"/>
</dbReference>
<dbReference type="GO" id="GO:0016020">
    <property type="term" value="C:membrane"/>
    <property type="evidence" value="ECO:0007669"/>
    <property type="project" value="UniProtKB-SubCell"/>
</dbReference>
<proteinExistence type="predicted"/>
<dbReference type="EMBL" id="DS469509">
    <property type="protein sequence ID" value="EDO49507.1"/>
    <property type="molecule type" value="Genomic_DNA"/>
</dbReference>
<sequence length="241" mass="27934">MQANDSIKPSNIFDKVEFFHSRERRAADSNKTVTQNQTVQDDHQYYTSKFVDGKDLWKELEGNANSIKHWNISNGPTKYAELKLKFKFPYYGHLVENISVTDEGFLYTGWVSTRFDIMRQVMYVAPLMAYFNPAINNSASIYYLSTDDQFTVQWNNIYLEREQHAGAFTFQCTLFKSGKIHFAYKSVPKNVTDIQGYSDHGVRVGLSDAFTVTRQAYLNGKSRGHTYNNRMIIIIIILFHV</sequence>
<evidence type="ECO:0000256" key="1">
    <source>
        <dbReference type="ARBA" id="ARBA00004479"/>
    </source>
</evidence>
<keyword evidence="3" id="KW-0732">Signal</keyword>
<dbReference type="AlphaFoldDB" id="A7RGD3"/>
<dbReference type="Proteomes" id="UP000001593">
    <property type="component" value="Unassembled WGS sequence"/>
</dbReference>
<keyword evidence="2" id="KW-0812">Transmembrane</keyword>
<dbReference type="PhylomeDB" id="A7RGD3"/>
<keyword evidence="6" id="KW-1185">Reference proteome</keyword>
<evidence type="ECO:0000256" key="2">
    <source>
        <dbReference type="ARBA" id="ARBA00022692"/>
    </source>
</evidence>
<evidence type="ECO:0000313" key="5">
    <source>
        <dbReference type="EMBL" id="EDO49507.1"/>
    </source>
</evidence>
<evidence type="ECO:0000256" key="3">
    <source>
        <dbReference type="ARBA" id="ARBA00022729"/>
    </source>
</evidence>
<organism evidence="5 6">
    <name type="scientific">Nematostella vectensis</name>
    <name type="common">Starlet sea anemone</name>
    <dbReference type="NCBI Taxonomy" id="45351"/>
    <lineage>
        <taxon>Eukaryota</taxon>
        <taxon>Metazoa</taxon>
        <taxon>Cnidaria</taxon>
        <taxon>Anthozoa</taxon>
        <taxon>Hexacorallia</taxon>
        <taxon>Actiniaria</taxon>
        <taxon>Edwardsiidae</taxon>
        <taxon>Nematostella</taxon>
    </lineage>
</organism>
<dbReference type="STRING" id="45351.A7RGD3"/>
<dbReference type="eggNOG" id="KOG3848">
    <property type="taxonomic scope" value="Eukaryota"/>
</dbReference>
<keyword evidence="4" id="KW-0472">Membrane</keyword>
<protein>
    <submittedName>
        <fullName evidence="5">Uncharacterized protein</fullName>
    </submittedName>
</protein>
<evidence type="ECO:0000256" key="4">
    <source>
        <dbReference type="ARBA" id="ARBA00022989"/>
    </source>
</evidence>
<reference evidence="5 6" key="1">
    <citation type="journal article" date="2007" name="Science">
        <title>Sea anemone genome reveals ancestral eumetazoan gene repertoire and genomic organization.</title>
        <authorList>
            <person name="Putnam N.H."/>
            <person name="Srivastava M."/>
            <person name="Hellsten U."/>
            <person name="Dirks B."/>
            <person name="Chapman J."/>
            <person name="Salamov A."/>
            <person name="Terry A."/>
            <person name="Shapiro H."/>
            <person name="Lindquist E."/>
            <person name="Kapitonov V.V."/>
            <person name="Jurka J."/>
            <person name="Genikhovich G."/>
            <person name="Grigoriev I.V."/>
            <person name="Lucas S.M."/>
            <person name="Steele R.E."/>
            <person name="Finnerty J.R."/>
            <person name="Technau U."/>
            <person name="Martindale M.Q."/>
            <person name="Rokhsar D.S."/>
        </authorList>
    </citation>
    <scope>NUCLEOTIDE SEQUENCE [LARGE SCALE GENOMIC DNA]</scope>
    <source>
        <strain evidence="6">CH2 X CH6</strain>
    </source>
</reference>
<accession>A7RGD3</accession>
<dbReference type="PANTHER" id="PTHR13055">
    <property type="entry name" value="TUMOR ENDOTHELIAL MARKER 7 RELATED"/>
    <property type="match status" value="1"/>
</dbReference>
<keyword evidence="4" id="KW-1133">Transmembrane helix</keyword>
<dbReference type="HOGENOM" id="CLU_1152904_0_0_1"/>